<dbReference type="EMBL" id="JAHQIW010007468">
    <property type="protein sequence ID" value="KAJ1374557.1"/>
    <property type="molecule type" value="Genomic_DNA"/>
</dbReference>
<feature type="signal peptide" evidence="2">
    <location>
        <begin position="1"/>
        <end position="21"/>
    </location>
</feature>
<protein>
    <submittedName>
        <fullName evidence="3">Uncharacterized protein</fullName>
    </submittedName>
</protein>
<organism evidence="3 4">
    <name type="scientific">Parelaphostrongylus tenuis</name>
    <name type="common">Meningeal worm</name>
    <dbReference type="NCBI Taxonomy" id="148309"/>
    <lineage>
        <taxon>Eukaryota</taxon>
        <taxon>Metazoa</taxon>
        <taxon>Ecdysozoa</taxon>
        <taxon>Nematoda</taxon>
        <taxon>Chromadorea</taxon>
        <taxon>Rhabditida</taxon>
        <taxon>Rhabditina</taxon>
        <taxon>Rhabditomorpha</taxon>
        <taxon>Strongyloidea</taxon>
        <taxon>Metastrongylidae</taxon>
        <taxon>Parelaphostrongylus</taxon>
    </lineage>
</organism>
<evidence type="ECO:0000313" key="3">
    <source>
        <dbReference type="EMBL" id="KAJ1374557.1"/>
    </source>
</evidence>
<feature type="chain" id="PRO_5042171393" evidence="2">
    <location>
        <begin position="22"/>
        <end position="315"/>
    </location>
</feature>
<reference evidence="3" key="1">
    <citation type="submission" date="2021-06" db="EMBL/GenBank/DDBJ databases">
        <title>Parelaphostrongylus tenuis whole genome reference sequence.</title>
        <authorList>
            <person name="Garwood T.J."/>
            <person name="Larsen P.A."/>
            <person name="Fountain-Jones N.M."/>
            <person name="Garbe J.R."/>
            <person name="Macchietto M.G."/>
            <person name="Kania S.A."/>
            <person name="Gerhold R.W."/>
            <person name="Richards J.E."/>
            <person name="Wolf T.M."/>
        </authorList>
    </citation>
    <scope>NUCLEOTIDE SEQUENCE</scope>
    <source>
        <strain evidence="3">MNPRO001-30</strain>
        <tissue evidence="3">Meninges</tissue>
    </source>
</reference>
<comment type="caution">
    <text evidence="3">The sequence shown here is derived from an EMBL/GenBank/DDBJ whole genome shotgun (WGS) entry which is preliminary data.</text>
</comment>
<evidence type="ECO:0000313" key="4">
    <source>
        <dbReference type="Proteomes" id="UP001196413"/>
    </source>
</evidence>
<gene>
    <name evidence="3" type="ORF">KIN20_037265</name>
</gene>
<keyword evidence="4" id="KW-1185">Reference proteome</keyword>
<evidence type="ECO:0000256" key="2">
    <source>
        <dbReference type="SAM" id="SignalP"/>
    </source>
</evidence>
<sequence length="315" mass="36164">MQGAILTPLCLLACLTNQVSPAQQSYGVPTDHGSPGYSQPFPSHSYYQPPIYRPGYGSAPPYGPQYGHHHYFRPHQPRLIDRDVCDLDASVLLVASSRRHHYHDGRQLNRAHRVRCSVIASHDEESCNVCCQHAARRDNYLMNNQLVGFLVVTKDLEPWDVEDHDDQDSNQSKDVSENQSDEEENQSDESEKIPRRKRSYNHEANTDDTVKLPEIPFMPQPYYNNVKCVCCAPRRSLYHIIHLQFTHPTILPSYPSPITHPTLPLRNHTATHPLHPLRILHPLHPLHHLHHHPFTSRASNNHKPRQAVLDKQSKN</sequence>
<feature type="compositionally biased region" description="Acidic residues" evidence="1">
    <location>
        <begin position="179"/>
        <end position="188"/>
    </location>
</feature>
<dbReference type="AlphaFoldDB" id="A0AAD5WL63"/>
<proteinExistence type="predicted"/>
<feature type="compositionally biased region" description="Basic residues" evidence="1">
    <location>
        <begin position="289"/>
        <end position="305"/>
    </location>
</feature>
<feature type="region of interest" description="Disordered" evidence="1">
    <location>
        <begin position="160"/>
        <end position="207"/>
    </location>
</feature>
<evidence type="ECO:0000256" key="1">
    <source>
        <dbReference type="SAM" id="MobiDB-lite"/>
    </source>
</evidence>
<feature type="region of interest" description="Disordered" evidence="1">
    <location>
        <begin position="289"/>
        <end position="315"/>
    </location>
</feature>
<name>A0AAD5WL63_PARTN</name>
<accession>A0AAD5WL63</accession>
<keyword evidence="2" id="KW-0732">Signal</keyword>
<dbReference type="Proteomes" id="UP001196413">
    <property type="component" value="Unassembled WGS sequence"/>
</dbReference>